<evidence type="ECO:0000256" key="4">
    <source>
        <dbReference type="SAM" id="Phobius"/>
    </source>
</evidence>
<dbReference type="EMBL" id="WBMO01000001">
    <property type="protein sequence ID" value="MDV2476899.1"/>
    <property type="molecule type" value="Genomic_DNA"/>
</dbReference>
<evidence type="ECO:0000313" key="5">
    <source>
        <dbReference type="EMBL" id="MDV2476899.1"/>
    </source>
</evidence>
<keyword evidence="2 4" id="KW-0472">Membrane</keyword>
<evidence type="ECO:0000313" key="6">
    <source>
        <dbReference type="Proteomes" id="UP001275440"/>
    </source>
</evidence>
<comment type="caution">
    <text evidence="5">The sequence shown here is derived from an EMBL/GenBank/DDBJ whole genome shotgun (WGS) entry which is preliminary data.</text>
</comment>
<dbReference type="PANTHER" id="PTHR37042">
    <property type="entry name" value="OUTER MEMBRANE PROTEIN RV1973"/>
    <property type="match status" value="1"/>
</dbReference>
<accession>A0ABU3WTK6</accession>
<feature type="compositionally biased region" description="Basic and acidic residues" evidence="3">
    <location>
        <begin position="1"/>
        <end position="24"/>
    </location>
</feature>
<organism evidence="5 6">
    <name type="scientific">Rhodococcus zopfii</name>
    <dbReference type="NCBI Taxonomy" id="43772"/>
    <lineage>
        <taxon>Bacteria</taxon>
        <taxon>Bacillati</taxon>
        <taxon>Actinomycetota</taxon>
        <taxon>Actinomycetes</taxon>
        <taxon>Mycobacteriales</taxon>
        <taxon>Nocardiaceae</taxon>
        <taxon>Rhodococcus</taxon>
    </lineage>
</organism>
<reference evidence="5 6" key="1">
    <citation type="submission" date="2019-10" db="EMBL/GenBank/DDBJ databases">
        <title>Draft Genome Assembly of Rhodococcus zopfii DSM44189.</title>
        <authorList>
            <person name="Sutton J.M."/>
            <person name="Akob D.M."/>
            <person name="Bushman T.J."/>
        </authorList>
    </citation>
    <scope>NUCLEOTIDE SEQUENCE [LARGE SCALE GENOMIC DNA]</scope>
    <source>
        <strain evidence="5 6">DSM 44189</strain>
    </source>
</reference>
<feature type="compositionally biased region" description="Low complexity" evidence="3">
    <location>
        <begin position="34"/>
        <end position="52"/>
    </location>
</feature>
<evidence type="ECO:0000256" key="3">
    <source>
        <dbReference type="SAM" id="MobiDB-lite"/>
    </source>
</evidence>
<name>A0ABU3WTK6_9NOCA</name>
<evidence type="ECO:0000256" key="2">
    <source>
        <dbReference type="ARBA" id="ARBA00023136"/>
    </source>
</evidence>
<dbReference type="PANTHER" id="PTHR37042:SF4">
    <property type="entry name" value="OUTER MEMBRANE PROTEIN RV1973"/>
    <property type="match status" value="1"/>
</dbReference>
<keyword evidence="4" id="KW-0812">Transmembrane</keyword>
<comment type="subcellular location">
    <subcellularLocation>
        <location evidence="1">Membrane</location>
    </subcellularLocation>
</comment>
<protein>
    <submittedName>
        <fullName evidence="5">Twin-arginine translocation pathway signal</fullName>
    </submittedName>
</protein>
<keyword evidence="6" id="KW-1185">Reference proteome</keyword>
<proteinExistence type="predicted"/>
<evidence type="ECO:0000256" key="1">
    <source>
        <dbReference type="ARBA" id="ARBA00004370"/>
    </source>
</evidence>
<keyword evidence="4" id="KW-1133">Transmembrane helix</keyword>
<gene>
    <name evidence="5" type="ORF">F8M49_19075</name>
</gene>
<sequence>MSDENRTEKNDGKDETVVLEKSSETLDEGNELGTASDTSADDAVPPADDAVTDTGTGGVPRALAGALVAVAVVLAAVVGWLAYGKSQDNAAEAARTDAVQAAEEQAVAVLAYSYDKVDEQVAAAAEGLTGDFREEYLNLMNNVIAPGAKEKSISVQAVVQSSSIVSADADHAVTMLFVNTISTNSEYPEAVSSASRVRVELENENGRWLVSRLAPI</sequence>
<dbReference type="Proteomes" id="UP001275440">
    <property type="component" value="Unassembled WGS sequence"/>
</dbReference>
<feature type="transmembrane region" description="Helical" evidence="4">
    <location>
        <begin position="62"/>
        <end position="83"/>
    </location>
</feature>
<feature type="region of interest" description="Disordered" evidence="3">
    <location>
        <begin position="1"/>
        <end position="52"/>
    </location>
</feature>